<proteinExistence type="predicted"/>
<name>A0A7T8KBE1_CALRO</name>
<dbReference type="EMBL" id="CP045892">
    <property type="protein sequence ID" value="QQP52765.1"/>
    <property type="molecule type" value="Genomic_DNA"/>
</dbReference>
<sequence>MVFLIYAADRAKEIRTTASVNQDPTETLIRELKEQNEKLRSQLANGKVDLQDIQDLNNDVSLEHLSKEEMIASSV</sequence>
<organism evidence="1 2">
    <name type="scientific">Caligus rogercresseyi</name>
    <name type="common">Sea louse</name>
    <dbReference type="NCBI Taxonomy" id="217165"/>
    <lineage>
        <taxon>Eukaryota</taxon>
        <taxon>Metazoa</taxon>
        <taxon>Ecdysozoa</taxon>
        <taxon>Arthropoda</taxon>
        <taxon>Crustacea</taxon>
        <taxon>Multicrustacea</taxon>
        <taxon>Hexanauplia</taxon>
        <taxon>Copepoda</taxon>
        <taxon>Siphonostomatoida</taxon>
        <taxon>Caligidae</taxon>
        <taxon>Caligus</taxon>
    </lineage>
</organism>
<accession>A0A7T8KBE1</accession>
<dbReference type="Proteomes" id="UP000595437">
    <property type="component" value="Chromosome 3"/>
</dbReference>
<evidence type="ECO:0000313" key="2">
    <source>
        <dbReference type="Proteomes" id="UP000595437"/>
    </source>
</evidence>
<dbReference type="OrthoDB" id="6411497at2759"/>
<keyword evidence="2" id="KW-1185">Reference proteome</keyword>
<protein>
    <submittedName>
        <fullName evidence="1">Kinesin-like protein KIF28P</fullName>
    </submittedName>
</protein>
<evidence type="ECO:0000313" key="1">
    <source>
        <dbReference type="EMBL" id="QQP52765.1"/>
    </source>
</evidence>
<reference evidence="2" key="1">
    <citation type="submission" date="2021-01" db="EMBL/GenBank/DDBJ databases">
        <title>Caligus Genome Assembly.</title>
        <authorList>
            <person name="Gallardo-Escarate C."/>
        </authorList>
    </citation>
    <scope>NUCLEOTIDE SEQUENCE [LARGE SCALE GENOMIC DNA]</scope>
</reference>
<dbReference type="AlphaFoldDB" id="A0A7T8KBE1"/>
<feature type="non-terminal residue" evidence="1">
    <location>
        <position position="75"/>
    </location>
</feature>
<gene>
    <name evidence="1" type="ORF">FKW44_005012</name>
</gene>